<dbReference type="AlphaFoldDB" id="A0A1M6PVD9"/>
<reference evidence="2" key="1">
    <citation type="submission" date="2016-11" db="EMBL/GenBank/DDBJ databases">
        <authorList>
            <person name="Varghese N."/>
            <person name="Submissions S."/>
        </authorList>
    </citation>
    <scope>NUCLEOTIDE SEQUENCE [LARGE SCALE GENOMIC DNA]</scope>
    <source>
        <strain evidence="2">DSM 26349</strain>
    </source>
</reference>
<evidence type="ECO:0000313" key="2">
    <source>
        <dbReference type="Proteomes" id="UP000184172"/>
    </source>
</evidence>
<protein>
    <submittedName>
        <fullName evidence="1">Uncharacterized protein</fullName>
    </submittedName>
</protein>
<dbReference type="EMBL" id="FQYV01000063">
    <property type="protein sequence ID" value="SHK11830.1"/>
    <property type="molecule type" value="Genomic_DNA"/>
</dbReference>
<keyword evidence="2" id="KW-1185">Reference proteome</keyword>
<dbReference type="OrthoDB" id="676831at2"/>
<dbReference type="Proteomes" id="UP000184172">
    <property type="component" value="Unassembled WGS sequence"/>
</dbReference>
<proteinExistence type="predicted"/>
<name>A0A1M6PVD9_9FLAO</name>
<evidence type="ECO:0000313" key="1">
    <source>
        <dbReference type="EMBL" id="SHK11830.1"/>
    </source>
</evidence>
<organism evidence="1 2">
    <name type="scientific">Aequorivita viscosa</name>
    <dbReference type="NCBI Taxonomy" id="797419"/>
    <lineage>
        <taxon>Bacteria</taxon>
        <taxon>Pseudomonadati</taxon>
        <taxon>Bacteroidota</taxon>
        <taxon>Flavobacteriia</taxon>
        <taxon>Flavobacteriales</taxon>
        <taxon>Flavobacteriaceae</taxon>
        <taxon>Aequorivita</taxon>
    </lineage>
</organism>
<sequence>MINQARFSEIIKSFLIENYPEFTATITENDDKSFDCDLRNPTNEFSIWIATYNSEITIGIEDPNGKTDIHTHISCYEEEDIDDALIELTKTIKEIKNGKLILYHSDIKGYQWTNDIKLVIEKKKASEKIRQFTWNKN</sequence>
<dbReference type="RefSeq" id="WP_073222369.1">
    <property type="nucleotide sequence ID" value="NZ_FNNS01000060.1"/>
</dbReference>
<gene>
    <name evidence="1" type="ORF">SAMN04487908_1631</name>
</gene>
<accession>A0A1M6PVD9</accession>